<proteinExistence type="predicted"/>
<feature type="compositionally biased region" description="Basic and acidic residues" evidence="1">
    <location>
        <begin position="15"/>
        <end position="26"/>
    </location>
</feature>
<dbReference type="Proteomes" id="UP000007319">
    <property type="component" value="Chromosome"/>
</dbReference>
<sequence>MAQELEGRTGAMDGTRTHDRSDHNRELYQLSYHRHRGTE</sequence>
<name>A0A9P1JQI0_9PROT</name>
<organism evidence="2 3">
    <name type="scientific">Azospirillum baldaniorum</name>
    <dbReference type="NCBI Taxonomy" id="1064539"/>
    <lineage>
        <taxon>Bacteria</taxon>
        <taxon>Pseudomonadati</taxon>
        <taxon>Pseudomonadota</taxon>
        <taxon>Alphaproteobacteria</taxon>
        <taxon>Rhodospirillales</taxon>
        <taxon>Azospirillaceae</taxon>
        <taxon>Azospirillum</taxon>
    </lineage>
</organism>
<feature type="region of interest" description="Disordered" evidence="1">
    <location>
        <begin position="1"/>
        <end position="39"/>
    </location>
</feature>
<gene>
    <name evidence="2" type="ORF">AZOBR_100232</name>
</gene>
<reference evidence="2 3" key="1">
    <citation type="journal article" date="2011" name="PLoS Genet.">
        <title>Azospirillum genomes reveal transition of bacteria from aquatic to terrestrial environments.</title>
        <authorList>
            <person name="Wisniewski-Dye F."/>
            <person name="Borziak K."/>
            <person name="Khalsa-Moyers G."/>
            <person name="Alexandre G."/>
            <person name="Sukharnikov L.O."/>
            <person name="Wuichet K."/>
            <person name="Hurst G.B."/>
            <person name="McDonald W.H."/>
            <person name="Robertson J.S."/>
            <person name="Barbe V."/>
            <person name="Calteau A."/>
            <person name="Rouy Z."/>
            <person name="Mangenot S."/>
            <person name="Prigent-Combaret C."/>
            <person name="Normand P."/>
            <person name="Boyer M."/>
            <person name="Siguier P."/>
            <person name="Dessaux Y."/>
            <person name="Elmerich C."/>
            <person name="Condemine G."/>
            <person name="Krishnen G."/>
            <person name="Kennedy I."/>
            <person name="Paterson A.H."/>
            <person name="Gonzalez V."/>
            <person name="Mavingui P."/>
            <person name="Zhulin I.B."/>
        </authorList>
    </citation>
    <scope>NUCLEOTIDE SEQUENCE [LARGE SCALE GENOMIC DNA]</scope>
    <source>
        <strain evidence="2 3">Sp245</strain>
    </source>
</reference>
<dbReference type="EMBL" id="HE577327">
    <property type="protein sequence ID" value="CCC97846.1"/>
    <property type="molecule type" value="Genomic_DNA"/>
</dbReference>
<evidence type="ECO:0000256" key="1">
    <source>
        <dbReference type="SAM" id="MobiDB-lite"/>
    </source>
</evidence>
<evidence type="ECO:0000313" key="2">
    <source>
        <dbReference type="EMBL" id="CCC97846.1"/>
    </source>
</evidence>
<dbReference type="AlphaFoldDB" id="A0A9P1JQI0"/>
<keyword evidence="3" id="KW-1185">Reference proteome</keyword>
<accession>A0A9P1JQI0</accession>
<protein>
    <submittedName>
        <fullName evidence="2">Uncharacterized protein</fullName>
    </submittedName>
</protein>
<dbReference type="KEGG" id="abs:AZOBR_100232"/>
<dbReference type="AntiFam" id="ANF00012">
    <property type="entry name" value="tRNA translation"/>
</dbReference>
<evidence type="ECO:0000313" key="3">
    <source>
        <dbReference type="Proteomes" id="UP000007319"/>
    </source>
</evidence>